<evidence type="ECO:0008006" key="3">
    <source>
        <dbReference type="Google" id="ProtNLM"/>
    </source>
</evidence>
<organism evidence="1 2">
    <name type="scientific">Pseudonocardia yunnanensis</name>
    <dbReference type="NCBI Taxonomy" id="58107"/>
    <lineage>
        <taxon>Bacteria</taxon>
        <taxon>Bacillati</taxon>
        <taxon>Actinomycetota</taxon>
        <taxon>Actinomycetes</taxon>
        <taxon>Pseudonocardiales</taxon>
        <taxon>Pseudonocardiaceae</taxon>
        <taxon>Pseudonocardia</taxon>
    </lineage>
</organism>
<reference evidence="2" key="1">
    <citation type="journal article" date="2019" name="Int. J. Syst. Evol. Microbiol.">
        <title>The Global Catalogue of Microorganisms (GCM) 10K type strain sequencing project: providing services to taxonomists for standard genome sequencing and annotation.</title>
        <authorList>
            <consortium name="The Broad Institute Genomics Platform"/>
            <consortium name="The Broad Institute Genome Sequencing Center for Infectious Disease"/>
            <person name="Wu L."/>
            <person name="Ma J."/>
        </authorList>
    </citation>
    <scope>NUCLEOTIDE SEQUENCE [LARGE SCALE GENOMIC DNA]</scope>
    <source>
        <strain evidence="2">CCM 7043</strain>
    </source>
</reference>
<dbReference type="EMBL" id="JBHUCO010000084">
    <property type="protein sequence ID" value="MFD1524507.1"/>
    <property type="molecule type" value="Genomic_DNA"/>
</dbReference>
<protein>
    <recommendedName>
        <fullName evidence="3">Immunity protein 35 domain-containing protein</fullName>
    </recommendedName>
</protein>
<dbReference type="RefSeq" id="WP_344724177.1">
    <property type="nucleotide sequence ID" value="NZ_BAAAUS010000024.1"/>
</dbReference>
<evidence type="ECO:0000313" key="1">
    <source>
        <dbReference type="EMBL" id="MFD1524507.1"/>
    </source>
</evidence>
<evidence type="ECO:0000313" key="2">
    <source>
        <dbReference type="Proteomes" id="UP001597114"/>
    </source>
</evidence>
<comment type="caution">
    <text evidence="1">The sequence shown here is derived from an EMBL/GenBank/DDBJ whole genome shotgun (WGS) entry which is preliminary data.</text>
</comment>
<name>A0ABW4FBY6_9PSEU</name>
<gene>
    <name evidence="1" type="ORF">ACFSJD_43985</name>
</gene>
<sequence>MDDQVAALAAILRGAGETHHQVYRLVDGEDSDWASWYADWLIRLSRLPEVLGVTPVPSELVYVLVGSGKEHTAQHPNTPWDVFYAERIITHFRPAAE</sequence>
<dbReference type="Proteomes" id="UP001597114">
    <property type="component" value="Unassembled WGS sequence"/>
</dbReference>
<proteinExistence type="predicted"/>
<keyword evidence="2" id="KW-1185">Reference proteome</keyword>
<accession>A0ABW4FBY6</accession>